<name>A0ABD3FXV2_9STRA</name>
<evidence type="ECO:0000256" key="4">
    <source>
        <dbReference type="ARBA" id="ARBA00023026"/>
    </source>
</evidence>
<evidence type="ECO:0000256" key="1">
    <source>
        <dbReference type="ARBA" id="ARBA00004613"/>
    </source>
</evidence>
<proteinExistence type="inferred from homology"/>
<dbReference type="SUPFAM" id="SSF51101">
    <property type="entry name" value="Mannose-binding lectins"/>
    <property type="match status" value="1"/>
</dbReference>
<feature type="signal peptide" evidence="6">
    <location>
        <begin position="1"/>
        <end position="19"/>
    </location>
</feature>
<dbReference type="Proteomes" id="UP001632037">
    <property type="component" value="Unassembled WGS sequence"/>
</dbReference>
<reference evidence="8 9" key="1">
    <citation type="submission" date="2024-09" db="EMBL/GenBank/DDBJ databases">
        <title>Genome sequencing and assembly of Phytophthora oleae, isolate VK10A, causative agent of rot of olive drupes.</title>
        <authorList>
            <person name="Conti Taguali S."/>
            <person name="Riolo M."/>
            <person name="La Spada F."/>
            <person name="Cacciola S.O."/>
            <person name="Dionisio G."/>
        </authorList>
    </citation>
    <scope>NUCLEOTIDE SEQUENCE [LARGE SCALE GENOMIC DNA]</scope>
    <source>
        <strain evidence="8 9">VK10A</strain>
    </source>
</reference>
<dbReference type="AlphaFoldDB" id="A0ABD3FXV2"/>
<comment type="subcellular location">
    <subcellularLocation>
        <location evidence="1">Secreted</location>
    </subcellularLocation>
</comment>
<evidence type="ECO:0000256" key="6">
    <source>
        <dbReference type="SAM" id="SignalP"/>
    </source>
</evidence>
<evidence type="ECO:0000313" key="8">
    <source>
        <dbReference type="EMBL" id="KAL3671241.1"/>
    </source>
</evidence>
<keyword evidence="9" id="KW-1185">Reference proteome</keyword>
<dbReference type="InterPro" id="IPR001229">
    <property type="entry name" value="Jacalin-like_lectin_dom"/>
</dbReference>
<dbReference type="CDD" id="cd09615">
    <property type="entry name" value="Jacalin_EEP"/>
    <property type="match status" value="1"/>
</dbReference>
<keyword evidence="3" id="KW-0964">Secreted</keyword>
<dbReference type="PANTHER" id="PTHR33657:SF8">
    <property type="entry name" value="DOMAIN PROTEIN, PUTATIVE (AFU_ORTHOLOGUE AFUA_5G00600)-RELATED"/>
    <property type="match status" value="1"/>
</dbReference>
<sequence>MKTSLILGVIAVCVATTQAQEKSTTLNETQEQQQELQRQKSLSASASKDASYSGSGLNLFDSMSGSETESSSASTSGSWDGVSVGDSDSNSASMSEASAASDGSGTSASASSTTSLSGDGSDLIPSGSGEIDQGSLSDSTTGSQDSTSSSGSVFVGDSLSASGESSTSSDTPAPAATEAPGPSISVEDSVQLSESFGGPHGTEFSDESVATSGQTVASVTIRAGKRVDGIALEITGPVATTFSHGGGGGDPKTLTLGGGEYITSMEAHWGERKGRTRIFYLSFGTSAGNSVSGGSMTDNKNTVTAPEGFQLGGFFGRAGDEIDLLGAIWTSIDVVTAAPGAPTPAPTPWVEKKIGHDEVVPFKQPEPVTIAEKAAVKFKPQLHISNGCHAYPVVNVGGKTGGGLKTSGAPSAGCKGSGWGSQVYGRSTWHNGVWAIMYAWYFPKDSPSTGLGHRHDWEHVIVWIDNPDLAEPKILAVTPSAHSGYSAQVPPDADKVEGTSVKVNYESKWPINHALGSTTKGGDYQDLIMWEQLTDAARVALENTDFGKANVPMKDGNFVGKLDKAWPFK</sequence>
<evidence type="ECO:0000256" key="5">
    <source>
        <dbReference type="SAM" id="MobiDB-lite"/>
    </source>
</evidence>
<keyword evidence="4" id="KW-0843">Virulence</keyword>
<organism evidence="8 9">
    <name type="scientific">Phytophthora oleae</name>
    <dbReference type="NCBI Taxonomy" id="2107226"/>
    <lineage>
        <taxon>Eukaryota</taxon>
        <taxon>Sar</taxon>
        <taxon>Stramenopiles</taxon>
        <taxon>Oomycota</taxon>
        <taxon>Peronosporomycetes</taxon>
        <taxon>Peronosporales</taxon>
        <taxon>Peronosporaceae</taxon>
        <taxon>Phytophthora</taxon>
    </lineage>
</organism>
<evidence type="ECO:0000256" key="3">
    <source>
        <dbReference type="ARBA" id="ARBA00022525"/>
    </source>
</evidence>
<dbReference type="SMART" id="SM00915">
    <property type="entry name" value="Jacalin"/>
    <property type="match status" value="1"/>
</dbReference>
<gene>
    <name evidence="8" type="ORF">V7S43_003173</name>
</gene>
<dbReference type="InterPro" id="IPR036404">
    <property type="entry name" value="Jacalin-like_lectin_dom_sf"/>
</dbReference>
<dbReference type="PROSITE" id="PS51752">
    <property type="entry name" value="JACALIN_LECTIN"/>
    <property type="match status" value="1"/>
</dbReference>
<feature type="chain" id="PRO_5044867291" description="Jacalin-type lectin domain-containing protein" evidence="6">
    <location>
        <begin position="20"/>
        <end position="569"/>
    </location>
</feature>
<accession>A0ABD3FXV2</accession>
<comment type="caution">
    <text evidence="8">The sequence shown here is derived from an EMBL/GenBank/DDBJ whole genome shotgun (WGS) entry which is preliminary data.</text>
</comment>
<feature type="compositionally biased region" description="Low complexity" evidence="5">
    <location>
        <begin position="132"/>
        <end position="183"/>
    </location>
</feature>
<dbReference type="Pfam" id="PF01419">
    <property type="entry name" value="Jacalin"/>
    <property type="match status" value="1"/>
</dbReference>
<evidence type="ECO:0000259" key="7">
    <source>
        <dbReference type="PROSITE" id="PS51752"/>
    </source>
</evidence>
<evidence type="ECO:0000313" key="9">
    <source>
        <dbReference type="Proteomes" id="UP001632037"/>
    </source>
</evidence>
<feature type="compositionally biased region" description="Low complexity" evidence="5">
    <location>
        <begin position="23"/>
        <end position="55"/>
    </location>
</feature>
<protein>
    <recommendedName>
        <fullName evidence="7">Jacalin-type lectin domain-containing protein</fullName>
    </recommendedName>
</protein>
<evidence type="ECO:0000256" key="2">
    <source>
        <dbReference type="ARBA" id="ARBA00009520"/>
    </source>
</evidence>
<feature type="domain" description="Jacalin-type lectin" evidence="7">
    <location>
        <begin position="190"/>
        <end position="331"/>
    </location>
</feature>
<keyword evidence="6" id="KW-0732">Signal</keyword>
<feature type="compositionally biased region" description="Low complexity" evidence="5">
    <location>
        <begin position="62"/>
        <end position="122"/>
    </location>
</feature>
<dbReference type="Pfam" id="PF05630">
    <property type="entry name" value="NPP1"/>
    <property type="match status" value="1"/>
</dbReference>
<dbReference type="InterPro" id="IPR008701">
    <property type="entry name" value="NPP1"/>
</dbReference>
<dbReference type="GO" id="GO:0005576">
    <property type="term" value="C:extracellular region"/>
    <property type="evidence" value="ECO:0007669"/>
    <property type="project" value="UniProtKB-SubCell"/>
</dbReference>
<feature type="region of interest" description="Disordered" evidence="5">
    <location>
        <begin position="21"/>
        <end position="212"/>
    </location>
</feature>
<dbReference type="Gene3D" id="2.100.10.30">
    <property type="entry name" value="Jacalin-like lectin domain"/>
    <property type="match status" value="1"/>
</dbReference>
<comment type="similarity">
    <text evidence="2">Belongs to the Necrosis inducing protein (NPP1) family.</text>
</comment>
<dbReference type="PANTHER" id="PTHR33657">
    <property type="entry name" value="DOMAIN PROTEIN, PUTATIVE (AFU_ORTHOLOGUE AFUA_5G00600)-RELATED"/>
    <property type="match status" value="1"/>
</dbReference>
<dbReference type="EMBL" id="JBIMZQ010000005">
    <property type="protein sequence ID" value="KAL3671241.1"/>
    <property type="molecule type" value="Genomic_DNA"/>
</dbReference>